<dbReference type="OrthoDB" id="43633at2759"/>
<reference evidence="2" key="1">
    <citation type="journal article" date="2021" name="Sci. Rep.">
        <title>Diploid genomic architecture of Nitzschia inconspicua, an elite biomass production diatom.</title>
        <authorList>
            <person name="Oliver A."/>
            <person name="Podell S."/>
            <person name="Pinowska A."/>
            <person name="Traller J.C."/>
            <person name="Smith S.R."/>
            <person name="McClure R."/>
            <person name="Beliaev A."/>
            <person name="Bohutskyi P."/>
            <person name="Hill E.A."/>
            <person name="Rabines A."/>
            <person name="Zheng H."/>
            <person name="Allen L.Z."/>
            <person name="Kuo A."/>
            <person name="Grigoriev I.V."/>
            <person name="Allen A.E."/>
            <person name="Hazlebeck D."/>
            <person name="Allen E.E."/>
        </authorList>
    </citation>
    <scope>NUCLEOTIDE SEQUENCE</scope>
    <source>
        <strain evidence="2">Hildebrandi</strain>
    </source>
</reference>
<dbReference type="Proteomes" id="UP000693970">
    <property type="component" value="Unassembled WGS sequence"/>
</dbReference>
<organism evidence="2 3">
    <name type="scientific">Nitzschia inconspicua</name>
    <dbReference type="NCBI Taxonomy" id="303405"/>
    <lineage>
        <taxon>Eukaryota</taxon>
        <taxon>Sar</taxon>
        <taxon>Stramenopiles</taxon>
        <taxon>Ochrophyta</taxon>
        <taxon>Bacillariophyta</taxon>
        <taxon>Bacillariophyceae</taxon>
        <taxon>Bacillariophycidae</taxon>
        <taxon>Bacillariales</taxon>
        <taxon>Bacillariaceae</taxon>
        <taxon>Nitzschia</taxon>
    </lineage>
</organism>
<dbReference type="AlphaFoldDB" id="A0A9K3LFU7"/>
<reference evidence="2" key="2">
    <citation type="submission" date="2021-04" db="EMBL/GenBank/DDBJ databases">
        <authorList>
            <person name="Podell S."/>
        </authorList>
    </citation>
    <scope>NUCLEOTIDE SEQUENCE</scope>
    <source>
        <strain evidence="2">Hildebrandi</strain>
    </source>
</reference>
<keyword evidence="3" id="KW-1185">Reference proteome</keyword>
<evidence type="ECO:0000313" key="2">
    <source>
        <dbReference type="EMBL" id="KAG7360783.1"/>
    </source>
</evidence>
<feature type="domain" description="CN hydrolase" evidence="1">
    <location>
        <begin position="5"/>
        <end position="282"/>
    </location>
</feature>
<gene>
    <name evidence="2" type="ORF">IV203_035882</name>
</gene>
<dbReference type="GO" id="GO:0016787">
    <property type="term" value="F:hydrolase activity"/>
    <property type="evidence" value="ECO:0007669"/>
    <property type="project" value="UniProtKB-KW"/>
</dbReference>
<name>A0A9K3LFU7_9STRA</name>
<evidence type="ECO:0000313" key="3">
    <source>
        <dbReference type="Proteomes" id="UP000693970"/>
    </source>
</evidence>
<evidence type="ECO:0000259" key="1">
    <source>
        <dbReference type="PROSITE" id="PS50263"/>
    </source>
</evidence>
<keyword evidence="2" id="KW-0378">Hydrolase</keyword>
<proteinExistence type="predicted"/>
<comment type="caution">
    <text evidence="2">The sequence shown here is derived from an EMBL/GenBank/DDBJ whole genome shotgun (WGS) entry which is preliminary data.</text>
</comment>
<protein>
    <submittedName>
        <fullName evidence="2">Carbon-nitrogen hydrolase</fullName>
    </submittedName>
</protein>
<dbReference type="PANTHER" id="PTHR23088:SF27">
    <property type="entry name" value="DEAMINATED GLUTATHIONE AMIDASE"/>
    <property type="match status" value="1"/>
</dbReference>
<accession>A0A9K3LFU7</accession>
<sequence length="304" mass="34981">MKEQLTVGLVQPELRRSDETPMEATRRICEMMMTEPSGIDLFVLPELCPVGYSEDTFHRYLPETAELRSLYGEIDNEMAEAARKCGACICYGTIGWEAEEYSQSNNGSLTPSNNTRYFIRQKVVDPSRRFIATYDKIYLCDYGDCNETKLFSPGKSIATFDCQGWKIGIMVCADIRYPLLCRRLALEPSSEQKDSPSVLNTCQVVLQPACFSRDLSFRTWKSFRETRAVENGVYFVATNYAGDYYGESSVTPPWVDEDHEPKVWGIEPNIFRTMLEKETVQKARESMPYYRYLIRDRLADFSHS</sequence>
<dbReference type="InterPro" id="IPR003010">
    <property type="entry name" value="C-N_Hydrolase"/>
</dbReference>
<dbReference type="PROSITE" id="PS50263">
    <property type="entry name" value="CN_HYDROLASE"/>
    <property type="match status" value="1"/>
</dbReference>
<dbReference type="CDD" id="cd07197">
    <property type="entry name" value="nitrilase"/>
    <property type="match status" value="1"/>
</dbReference>
<dbReference type="EMBL" id="JAGRRH010000013">
    <property type="protein sequence ID" value="KAG7360783.1"/>
    <property type="molecule type" value="Genomic_DNA"/>
</dbReference>
<dbReference type="PANTHER" id="PTHR23088">
    <property type="entry name" value="NITRILASE-RELATED"/>
    <property type="match status" value="1"/>
</dbReference>
<dbReference type="Pfam" id="PF00795">
    <property type="entry name" value="CN_hydrolase"/>
    <property type="match status" value="1"/>
</dbReference>